<dbReference type="STRING" id="1480694.DC28_08630"/>
<dbReference type="EMBL" id="JNUP01000064">
    <property type="protein sequence ID" value="KGE71876.1"/>
    <property type="molecule type" value="Genomic_DNA"/>
</dbReference>
<dbReference type="eggNOG" id="COG1544">
    <property type="taxonomic scope" value="Bacteria"/>
</dbReference>
<dbReference type="NCBIfam" id="TIGR00741">
    <property type="entry name" value="yfiA"/>
    <property type="match status" value="1"/>
</dbReference>
<reference evidence="1 2" key="1">
    <citation type="submission" date="2014-05" db="EMBL/GenBank/DDBJ databases">
        <title>De novo Genome Sequence of Spirocheata sp.</title>
        <authorList>
            <person name="Shivani Y."/>
            <person name="Subhash Y."/>
            <person name="Tushar L."/>
            <person name="Sasikala C."/>
            <person name="Ramana C.V."/>
        </authorList>
    </citation>
    <scope>NUCLEOTIDE SEQUENCE [LARGE SCALE GENOMIC DNA]</scope>
    <source>
        <strain evidence="1 2">JC230</strain>
    </source>
</reference>
<dbReference type="InterPro" id="IPR003489">
    <property type="entry name" value="RHF/RaiA"/>
</dbReference>
<name>A0A098QWF6_9SPIO</name>
<comment type="caution">
    <text evidence="1">The sequence shown here is derived from an EMBL/GenBank/DDBJ whole genome shotgun (WGS) entry which is preliminary data.</text>
</comment>
<proteinExistence type="predicted"/>
<sequence>MRVEIKGVHYELTEDTREFLTTKLSKLDFASDMITDLLFTLTKGKGSNDWTAEVTVNFRFGVSAHISERDYNLHEAIEKLIDRLEQKVRKEKDKIQDHHK</sequence>
<evidence type="ECO:0000313" key="2">
    <source>
        <dbReference type="Proteomes" id="UP000029692"/>
    </source>
</evidence>
<accession>A0A098QWF6</accession>
<dbReference type="AlphaFoldDB" id="A0A098QWF6"/>
<evidence type="ECO:0000313" key="1">
    <source>
        <dbReference type="EMBL" id="KGE71876.1"/>
    </source>
</evidence>
<dbReference type="OrthoDB" id="361037at2"/>
<evidence type="ECO:0008006" key="3">
    <source>
        <dbReference type="Google" id="ProtNLM"/>
    </source>
</evidence>
<dbReference type="InterPro" id="IPR036567">
    <property type="entry name" value="RHF-like"/>
</dbReference>
<dbReference type="SUPFAM" id="SSF69754">
    <property type="entry name" value="Ribosome binding protein Y (YfiA homologue)"/>
    <property type="match status" value="1"/>
</dbReference>
<gene>
    <name evidence="1" type="ORF">DC28_08630</name>
</gene>
<keyword evidence="2" id="KW-1185">Reference proteome</keyword>
<dbReference type="Gene3D" id="3.30.160.100">
    <property type="entry name" value="Ribosome hibernation promotion factor-like"/>
    <property type="match status" value="1"/>
</dbReference>
<protein>
    <recommendedName>
        <fullName evidence="3">Ribosomal subunit interface protein</fullName>
    </recommendedName>
</protein>
<dbReference type="RefSeq" id="WP_037547714.1">
    <property type="nucleotide sequence ID" value="NZ_JNUP01000064.1"/>
</dbReference>
<dbReference type="Pfam" id="PF02482">
    <property type="entry name" value="Ribosomal_S30AE"/>
    <property type="match status" value="1"/>
</dbReference>
<dbReference type="Proteomes" id="UP000029692">
    <property type="component" value="Unassembled WGS sequence"/>
</dbReference>
<organism evidence="1 2">
    <name type="scientific">Spirochaeta lutea</name>
    <dbReference type="NCBI Taxonomy" id="1480694"/>
    <lineage>
        <taxon>Bacteria</taxon>
        <taxon>Pseudomonadati</taxon>
        <taxon>Spirochaetota</taxon>
        <taxon>Spirochaetia</taxon>
        <taxon>Spirochaetales</taxon>
        <taxon>Spirochaetaceae</taxon>
        <taxon>Spirochaeta</taxon>
    </lineage>
</organism>